<evidence type="ECO:0000313" key="1">
    <source>
        <dbReference type="EMBL" id="SVB14347.1"/>
    </source>
</evidence>
<protein>
    <recommendedName>
        <fullName evidence="2">Methyltransferase FkbM domain-containing protein</fullName>
    </recommendedName>
</protein>
<name>A0A382BME1_9ZZZZ</name>
<reference evidence="1" key="1">
    <citation type="submission" date="2018-05" db="EMBL/GenBank/DDBJ databases">
        <authorList>
            <person name="Lanie J.A."/>
            <person name="Ng W.-L."/>
            <person name="Kazmierczak K.M."/>
            <person name="Andrzejewski T.M."/>
            <person name="Davidsen T.M."/>
            <person name="Wayne K.J."/>
            <person name="Tettelin H."/>
            <person name="Glass J.I."/>
            <person name="Rusch D."/>
            <person name="Podicherti R."/>
            <person name="Tsui H.-C.T."/>
            <person name="Winkler M.E."/>
        </authorList>
    </citation>
    <scope>NUCLEOTIDE SEQUENCE</scope>
</reference>
<accession>A0A382BME1</accession>
<evidence type="ECO:0008006" key="2">
    <source>
        <dbReference type="Google" id="ProtNLM"/>
    </source>
</evidence>
<organism evidence="1">
    <name type="scientific">marine metagenome</name>
    <dbReference type="NCBI Taxonomy" id="408172"/>
    <lineage>
        <taxon>unclassified sequences</taxon>
        <taxon>metagenomes</taxon>
        <taxon>ecological metagenomes</taxon>
    </lineage>
</organism>
<gene>
    <name evidence="1" type="ORF">METZ01_LOCUS167201</name>
</gene>
<dbReference type="AlphaFoldDB" id="A0A382BME1"/>
<proteinExistence type="predicted"/>
<sequence length="95" mass="11032">MMPAVKLLKIIEPDYIKMNVDGIEHLIFKGGFDSTTKLKRDTNEIDEGFEKQSVDSTRRPHDAGLVLKETRQSNMFKDSDYKTAYNQIWHRPSKS</sequence>
<dbReference type="EMBL" id="UINC01030256">
    <property type="protein sequence ID" value="SVB14347.1"/>
    <property type="molecule type" value="Genomic_DNA"/>
</dbReference>